<gene>
    <name evidence="1" type="ORF">CUS_5833</name>
</gene>
<accession>E9SCC0</accession>
<dbReference type="STRING" id="246199.CUS_5833"/>
<evidence type="ECO:0000313" key="1">
    <source>
        <dbReference type="EMBL" id="EGC02996.1"/>
    </source>
</evidence>
<reference evidence="1 2" key="1">
    <citation type="submission" date="2011-02" db="EMBL/GenBank/DDBJ databases">
        <authorList>
            <person name="Nelson K.E."/>
            <person name="Sutton G."/>
            <person name="Torralba M."/>
            <person name="Durkin S."/>
            <person name="Harkins D."/>
            <person name="Montgomery R."/>
            <person name="Ziemer C."/>
            <person name="Klaassens E."/>
            <person name="Ocuiv P."/>
            <person name="Morrison M."/>
        </authorList>
    </citation>
    <scope>NUCLEOTIDE SEQUENCE [LARGE SCALE GENOMIC DNA]</scope>
    <source>
        <strain evidence="1 2">8</strain>
    </source>
</reference>
<organism evidence="1 2">
    <name type="scientific">Ruminococcus albus 8</name>
    <dbReference type="NCBI Taxonomy" id="246199"/>
    <lineage>
        <taxon>Bacteria</taxon>
        <taxon>Bacillati</taxon>
        <taxon>Bacillota</taxon>
        <taxon>Clostridia</taxon>
        <taxon>Eubacteriales</taxon>
        <taxon>Oscillospiraceae</taxon>
        <taxon>Ruminococcus</taxon>
    </lineage>
</organism>
<dbReference type="AlphaFoldDB" id="E9SCC0"/>
<dbReference type="Proteomes" id="UP000004259">
    <property type="component" value="Unassembled WGS sequence"/>
</dbReference>
<evidence type="ECO:0000313" key="2">
    <source>
        <dbReference type="Proteomes" id="UP000004259"/>
    </source>
</evidence>
<dbReference type="EMBL" id="ADKM02000080">
    <property type="protein sequence ID" value="EGC02996.1"/>
    <property type="molecule type" value="Genomic_DNA"/>
</dbReference>
<protein>
    <submittedName>
        <fullName evidence="1">Uncharacterized protein</fullName>
    </submittedName>
</protein>
<keyword evidence="2" id="KW-1185">Reference proteome</keyword>
<name>E9SCC0_RUMAL</name>
<proteinExistence type="predicted"/>
<sequence>MPEYKAVDELFYSFHSEFEAIVMDMIAEKTDKRIIDTMLA</sequence>
<dbReference type="RefSeq" id="WP_002849645.1">
    <property type="nucleotide sequence ID" value="NZ_ADKM02000080.1"/>
</dbReference>
<comment type="caution">
    <text evidence="1">The sequence shown here is derived from an EMBL/GenBank/DDBJ whole genome shotgun (WGS) entry which is preliminary data.</text>
</comment>